<evidence type="ECO:0000256" key="1">
    <source>
        <dbReference type="SAM" id="MobiDB-lite"/>
    </source>
</evidence>
<evidence type="ECO:0000313" key="4">
    <source>
        <dbReference type="Proteomes" id="UP000468388"/>
    </source>
</evidence>
<name>A0A6N8JHD7_9BACT</name>
<sequence length="151" mass="16954">MQATIETIEILNDLIQINNDRIEGYEKALHETKAEDADLKALFSSMINESHEIRMTLGTEVNALGGEMDSSTTTSGKIYRAWMDVKAIFTGHDRHTLLANCEAGEDATQKAYREALADEDLPAYLHEMVSEQQQSLKRSHDKVKALRDATK</sequence>
<dbReference type="InterPro" id="IPR009078">
    <property type="entry name" value="Ferritin-like_SF"/>
</dbReference>
<dbReference type="NCBIfam" id="TIGR02284">
    <property type="entry name" value="PA2169 family four-helix-bundle protein"/>
    <property type="match status" value="1"/>
</dbReference>
<feature type="region of interest" description="Disordered" evidence="1">
    <location>
        <begin position="132"/>
        <end position="151"/>
    </location>
</feature>
<dbReference type="Gene3D" id="1.20.1260.10">
    <property type="match status" value="1"/>
</dbReference>
<proteinExistence type="predicted"/>
<reference evidence="3 4" key="1">
    <citation type="submission" date="2019-12" db="EMBL/GenBank/DDBJ databases">
        <title>The draft genomic sequence of strain Chitinophaga oryziterrae JCM 16595.</title>
        <authorList>
            <person name="Zhang X."/>
        </authorList>
    </citation>
    <scope>NUCLEOTIDE SEQUENCE [LARGE SCALE GENOMIC DNA]</scope>
    <source>
        <strain evidence="3 4">JCM 16595</strain>
    </source>
</reference>
<dbReference type="EMBL" id="WRXO01000011">
    <property type="protein sequence ID" value="MVT44384.1"/>
    <property type="molecule type" value="Genomic_DNA"/>
</dbReference>
<evidence type="ECO:0000313" key="3">
    <source>
        <dbReference type="EMBL" id="MVT44384.1"/>
    </source>
</evidence>
<protein>
    <submittedName>
        <fullName evidence="3">PA2169 family four-helix-bundle protein</fullName>
    </submittedName>
</protein>
<dbReference type="Proteomes" id="UP000468388">
    <property type="component" value="Unassembled WGS sequence"/>
</dbReference>
<organism evidence="3 4">
    <name type="scientific">Chitinophaga oryziterrae</name>
    <dbReference type="NCBI Taxonomy" id="1031224"/>
    <lineage>
        <taxon>Bacteria</taxon>
        <taxon>Pseudomonadati</taxon>
        <taxon>Bacteroidota</taxon>
        <taxon>Chitinophagia</taxon>
        <taxon>Chitinophagales</taxon>
        <taxon>Chitinophagaceae</taxon>
        <taxon>Chitinophaga</taxon>
    </lineage>
</organism>
<dbReference type="InterPro" id="IPR012347">
    <property type="entry name" value="Ferritin-like"/>
</dbReference>
<dbReference type="RefSeq" id="WP_157303180.1">
    <property type="nucleotide sequence ID" value="NZ_BAAAZB010000036.1"/>
</dbReference>
<feature type="domain" description="DUF2383" evidence="2">
    <location>
        <begin position="7"/>
        <end position="117"/>
    </location>
</feature>
<comment type="caution">
    <text evidence="3">The sequence shown here is derived from an EMBL/GenBank/DDBJ whole genome shotgun (WGS) entry which is preliminary data.</text>
</comment>
<dbReference type="OrthoDB" id="282393at2"/>
<dbReference type="InterPro" id="IPR011971">
    <property type="entry name" value="CHP02284"/>
</dbReference>
<dbReference type="InterPro" id="IPR016920">
    <property type="entry name" value="UCP029477"/>
</dbReference>
<gene>
    <name evidence="3" type="ORF">GO495_27570</name>
</gene>
<dbReference type="SUPFAM" id="SSF47240">
    <property type="entry name" value="Ferritin-like"/>
    <property type="match status" value="1"/>
</dbReference>
<dbReference type="PIRSF" id="PIRSF029477">
    <property type="entry name" value="UCP029477"/>
    <property type="match status" value="1"/>
</dbReference>
<dbReference type="InterPro" id="IPR019052">
    <property type="entry name" value="DUF2383"/>
</dbReference>
<accession>A0A6N8JHD7</accession>
<dbReference type="AlphaFoldDB" id="A0A6N8JHD7"/>
<feature type="compositionally biased region" description="Basic and acidic residues" evidence="1">
    <location>
        <begin position="142"/>
        <end position="151"/>
    </location>
</feature>
<dbReference type="Pfam" id="PF09537">
    <property type="entry name" value="DUF2383"/>
    <property type="match status" value="1"/>
</dbReference>
<keyword evidence="4" id="KW-1185">Reference proteome</keyword>
<evidence type="ECO:0000259" key="2">
    <source>
        <dbReference type="Pfam" id="PF09537"/>
    </source>
</evidence>